<dbReference type="GO" id="GO:0019898">
    <property type="term" value="C:extrinsic component of membrane"/>
    <property type="evidence" value="ECO:0007669"/>
    <property type="project" value="InterPro"/>
</dbReference>
<feature type="transmembrane region" description="Helical" evidence="7">
    <location>
        <begin position="25"/>
        <end position="45"/>
    </location>
</feature>
<dbReference type="GO" id="GO:0009523">
    <property type="term" value="C:photosystem II"/>
    <property type="evidence" value="ECO:0007669"/>
    <property type="project" value="InterPro"/>
</dbReference>
<keyword evidence="3" id="KW-0793">Thylakoid</keyword>
<accession>D9I8K6</accession>
<reference evidence="8" key="1">
    <citation type="journal article" date="2010" name="BMC Genomics">
        <title>Transcriptome analysis reveals nuclear-encoded proteins for the maintenance of temporary plastids in the dinoflagellate Dinophysis acuminata.</title>
        <authorList>
            <person name="Wisecaver J.H."/>
            <person name="Hackett J.D."/>
        </authorList>
    </citation>
    <scope>NUCLEOTIDE SEQUENCE</scope>
    <source>
        <strain evidence="8">DAEP01</strain>
    </source>
</reference>
<evidence type="ECO:0000256" key="6">
    <source>
        <dbReference type="SAM" id="MobiDB-lite"/>
    </source>
</evidence>
<evidence type="ECO:0000256" key="3">
    <source>
        <dbReference type="ARBA" id="ARBA00023078"/>
    </source>
</evidence>
<evidence type="ECO:0000256" key="7">
    <source>
        <dbReference type="SAM" id="Phobius"/>
    </source>
</evidence>
<dbReference type="Pfam" id="PF06514">
    <property type="entry name" value="PsbU"/>
    <property type="match status" value="1"/>
</dbReference>
<dbReference type="EMBL" id="HM125144">
    <property type="protein sequence ID" value="ADI99941.1"/>
    <property type="molecule type" value="mRNA"/>
</dbReference>
<evidence type="ECO:0000256" key="4">
    <source>
        <dbReference type="ARBA" id="ARBA00023136"/>
    </source>
</evidence>
<dbReference type="InterPro" id="IPR010527">
    <property type="entry name" value="PSII_PsbU"/>
</dbReference>
<keyword evidence="7" id="KW-0812">Transmembrane</keyword>
<evidence type="ECO:0000313" key="8">
    <source>
        <dbReference type="EMBL" id="ADI99941.1"/>
    </source>
</evidence>
<gene>
    <name evidence="8" type="primary">psbU</name>
</gene>
<protein>
    <recommendedName>
        <fullName evidence="5">Photosystem II 12 kDa extrinsic protein</fullName>
    </recommendedName>
</protein>
<dbReference type="Gene3D" id="1.10.150.320">
    <property type="entry name" value="Photosystem II 12 kDa extrinsic protein"/>
    <property type="match status" value="1"/>
</dbReference>
<dbReference type="GO" id="GO:0042549">
    <property type="term" value="P:photosystem II stabilization"/>
    <property type="evidence" value="ECO:0007669"/>
    <property type="project" value="InterPro"/>
</dbReference>
<keyword evidence="7" id="KW-1133">Transmembrane helix</keyword>
<comment type="similarity">
    <text evidence="2">Belongs to the PsbU family.</text>
</comment>
<evidence type="ECO:0000256" key="5">
    <source>
        <dbReference type="ARBA" id="ARBA00043089"/>
    </source>
</evidence>
<dbReference type="SUPFAM" id="SSF81585">
    <property type="entry name" value="PsbU/PolX domain-like"/>
    <property type="match status" value="1"/>
</dbReference>
<comment type="subcellular location">
    <subcellularLocation>
        <location evidence="1">Membrane</location>
        <topology evidence="1">Peripheral membrane protein</topology>
    </subcellularLocation>
</comment>
<dbReference type="AlphaFoldDB" id="D9I8K6"/>
<dbReference type="GO" id="GO:0015979">
    <property type="term" value="P:photosynthesis"/>
    <property type="evidence" value="ECO:0007669"/>
    <property type="project" value="InterPro"/>
</dbReference>
<keyword evidence="4 7" id="KW-0472">Membrane</keyword>
<sequence length="216" mass="22442">MAEVAHSFSVQQSPASESARPHRPFLLGVLFGGLAVGGLVAVASLGREGAKFVAAPVGVAPLDSSASFRGVRQRANSPMMAADNQGNVDGVDYLFPSRREALATGAAGFAAGVGLLSGSSAANAADPDARGNPVISSLGRDPKNIDVNNVDVRVFTLLPDFSEEGAKKIAANAPYKGLTDMYARAGFSAAEKASLQKYENQLLFGNPKAKYTMQKR</sequence>
<name>D9I8K6_DINAC</name>
<feature type="region of interest" description="Disordered" evidence="6">
    <location>
        <begin position="1"/>
        <end position="20"/>
    </location>
</feature>
<organism evidence="8">
    <name type="scientific">Dinophysis acuminata</name>
    <name type="common">Dinoflagellate</name>
    <dbReference type="NCBI Taxonomy" id="47934"/>
    <lineage>
        <taxon>Eukaryota</taxon>
        <taxon>Sar</taxon>
        <taxon>Alveolata</taxon>
        <taxon>Dinophyceae</taxon>
        <taxon>Dinophysales</taxon>
        <taxon>Dinophysaceae</taxon>
        <taxon>Dinophysis</taxon>
    </lineage>
</organism>
<evidence type="ECO:0000256" key="1">
    <source>
        <dbReference type="ARBA" id="ARBA00004170"/>
    </source>
</evidence>
<evidence type="ECO:0000256" key="2">
    <source>
        <dbReference type="ARBA" id="ARBA00010827"/>
    </source>
</evidence>
<proteinExistence type="evidence at transcript level"/>